<dbReference type="OMA" id="DGGPERC"/>
<organism evidence="3 4">
    <name type="scientific">Blomia tropicalis</name>
    <name type="common">Mite</name>
    <dbReference type="NCBI Taxonomy" id="40697"/>
    <lineage>
        <taxon>Eukaryota</taxon>
        <taxon>Metazoa</taxon>
        <taxon>Ecdysozoa</taxon>
        <taxon>Arthropoda</taxon>
        <taxon>Chelicerata</taxon>
        <taxon>Arachnida</taxon>
        <taxon>Acari</taxon>
        <taxon>Acariformes</taxon>
        <taxon>Sarcoptiformes</taxon>
        <taxon>Astigmata</taxon>
        <taxon>Glycyphagoidea</taxon>
        <taxon>Echimyopodidae</taxon>
        <taxon>Blomia</taxon>
    </lineage>
</organism>
<reference evidence="3" key="1">
    <citation type="submission" date="2022-12" db="EMBL/GenBank/DDBJ databases">
        <title>Genome assemblies of Blomia tropicalis.</title>
        <authorList>
            <person name="Cui Y."/>
        </authorList>
    </citation>
    <scope>NUCLEOTIDE SEQUENCE</scope>
    <source>
        <tissue evidence="3">Adult mites</tissue>
    </source>
</reference>
<feature type="chain" id="PRO_5040174300" description="ZP domain-containing protein" evidence="2">
    <location>
        <begin position="20"/>
        <end position="394"/>
    </location>
</feature>
<evidence type="ECO:0000313" key="3">
    <source>
        <dbReference type="EMBL" id="KAJ6216461.1"/>
    </source>
</evidence>
<dbReference type="EMBL" id="JAPWDV010000003">
    <property type="protein sequence ID" value="KAJ6216461.1"/>
    <property type="molecule type" value="Genomic_DNA"/>
</dbReference>
<accession>A0A9Q0RKL6</accession>
<name>A0A9Q0RKL6_BLOTA</name>
<evidence type="ECO:0000256" key="2">
    <source>
        <dbReference type="SAM" id="SignalP"/>
    </source>
</evidence>
<dbReference type="AlphaFoldDB" id="A0A9Q0RKL6"/>
<evidence type="ECO:0000256" key="1">
    <source>
        <dbReference type="SAM" id="Phobius"/>
    </source>
</evidence>
<evidence type="ECO:0008006" key="5">
    <source>
        <dbReference type="Google" id="ProtNLM"/>
    </source>
</evidence>
<keyword evidence="1" id="KW-1133">Transmembrane helix</keyword>
<evidence type="ECO:0000313" key="4">
    <source>
        <dbReference type="Proteomes" id="UP001142055"/>
    </source>
</evidence>
<keyword evidence="1" id="KW-0472">Membrane</keyword>
<sequence>MVLLYIFGCILILYSSVNGSIVMKNGFGGVTDLVAEPDYRAVRLSWTCEQSIGLLGFNIRYCEIAHWAMKTRCREQNILLKPEREQIGVDIDEPVIRLHMTGLNRFEAAVTNLRMLTNYSINVWPNYGENSPSFINHDKSIDQLDQLPTFVETKSFAAKTSRCLANTSDIEVQTGPYFRGKISVEGSTGSSCAIYGNRSSEQSVYVLTINHDLCGSKILNNGSRIETMVIVHENREILTHNSRRYMVVCTFTPEVYSLTASVSVPNHLLKKVLDRMREKQFQLSSAVITTNSTRNGSTGSSLMKPFKNKVFPYRRDDEFRSKQSSHLRDSRMLAQDSHAKWVKHVNESTSSFPNDYNRFWLHDKLTIGSMCLIVIMGICLLLVFIKKRSRQNRL</sequence>
<feature type="signal peptide" evidence="2">
    <location>
        <begin position="1"/>
        <end position="19"/>
    </location>
</feature>
<dbReference type="Proteomes" id="UP001142055">
    <property type="component" value="Chromosome 3"/>
</dbReference>
<proteinExistence type="predicted"/>
<feature type="transmembrane region" description="Helical" evidence="1">
    <location>
        <begin position="365"/>
        <end position="385"/>
    </location>
</feature>
<gene>
    <name evidence="3" type="ORF">RDWZM_007618</name>
</gene>
<keyword evidence="4" id="KW-1185">Reference proteome</keyword>
<comment type="caution">
    <text evidence="3">The sequence shown here is derived from an EMBL/GenBank/DDBJ whole genome shotgun (WGS) entry which is preliminary data.</text>
</comment>
<keyword evidence="2" id="KW-0732">Signal</keyword>
<protein>
    <recommendedName>
        <fullName evidence="5">ZP domain-containing protein</fullName>
    </recommendedName>
</protein>
<keyword evidence="1" id="KW-0812">Transmembrane</keyword>